<evidence type="ECO:0000313" key="2">
    <source>
        <dbReference type="Proteomes" id="UP000027586"/>
    </source>
</evidence>
<dbReference type="VEuPathDB" id="FungiDB:LCOR_05945.1"/>
<dbReference type="AlphaFoldDB" id="A0A068RYN7"/>
<evidence type="ECO:0000313" key="1">
    <source>
        <dbReference type="EMBL" id="CDH54727.1"/>
    </source>
</evidence>
<name>A0A068RYN7_9FUNG</name>
<accession>A0A068RYN7</accession>
<reference evidence="1" key="1">
    <citation type="submission" date="2013-08" db="EMBL/GenBank/DDBJ databases">
        <title>Gene expansion shapes genome architecture in the human pathogen Lichtheimia corymbifera: an evolutionary genomics analysis in the ancient terrestrial Mucorales (Mucoromycotina).</title>
        <authorList>
            <person name="Schwartze V.U."/>
            <person name="Winter S."/>
            <person name="Shelest E."/>
            <person name="Marcet-Houben M."/>
            <person name="Horn F."/>
            <person name="Wehner S."/>
            <person name="Hoffmann K."/>
            <person name="Riege K."/>
            <person name="Sammeth M."/>
            <person name="Nowrousian M."/>
            <person name="Valiante V."/>
            <person name="Linde J."/>
            <person name="Jacobsen I.D."/>
            <person name="Marz M."/>
            <person name="Brakhage A.A."/>
            <person name="Gabaldon T."/>
            <person name="Bocker S."/>
            <person name="Voigt K."/>
        </authorList>
    </citation>
    <scope>NUCLEOTIDE SEQUENCE [LARGE SCALE GENOMIC DNA]</scope>
    <source>
        <strain evidence="1">FSU 9682</strain>
    </source>
</reference>
<dbReference type="EMBL" id="CBTN010000025">
    <property type="protein sequence ID" value="CDH54727.1"/>
    <property type="molecule type" value="Genomic_DNA"/>
</dbReference>
<sequence length="91" mass="10381">MIEEEQDYDCRLDLSPSSRAVDLAQLLRAFFLASNKYAIDNPDPILQSFHFHAQYEYCHPSIILSSRISLTTDILETQVDCFIVILLSASL</sequence>
<gene>
    <name evidence="1" type="ORF">LCOR_05945.1</name>
</gene>
<dbReference type="Proteomes" id="UP000027586">
    <property type="component" value="Unassembled WGS sequence"/>
</dbReference>
<organism evidence="1 2">
    <name type="scientific">Lichtheimia corymbifera JMRC:FSU:9682</name>
    <dbReference type="NCBI Taxonomy" id="1263082"/>
    <lineage>
        <taxon>Eukaryota</taxon>
        <taxon>Fungi</taxon>
        <taxon>Fungi incertae sedis</taxon>
        <taxon>Mucoromycota</taxon>
        <taxon>Mucoromycotina</taxon>
        <taxon>Mucoromycetes</taxon>
        <taxon>Mucorales</taxon>
        <taxon>Lichtheimiaceae</taxon>
        <taxon>Lichtheimia</taxon>
    </lineage>
</organism>
<comment type="caution">
    <text evidence="1">The sequence shown here is derived from an EMBL/GenBank/DDBJ whole genome shotgun (WGS) entry which is preliminary data.</text>
</comment>
<keyword evidence="2" id="KW-1185">Reference proteome</keyword>
<protein>
    <submittedName>
        <fullName evidence="1">Uncharacterized protein</fullName>
    </submittedName>
</protein>
<proteinExistence type="predicted"/>